<evidence type="ECO:0000256" key="1">
    <source>
        <dbReference type="ARBA" id="ARBA00004123"/>
    </source>
</evidence>
<dbReference type="Gene3D" id="1.20.5.170">
    <property type="match status" value="1"/>
</dbReference>
<sequence>MLVDHHLFQPSYFSSGSSSTYPEYPTELSEIFDTELFNSTFASASTGSRGSTPQNLLTPPQDPMPTSFPEVHDEESNTSGFFNIFEDELKAMDNLSMPSSSANFMGGIDGTFSGGVTGYGIDMGGFGMSMDMSSMGMSMPSIEDPMQAQGIDPQLVDTPSAISDHGDDESDEKESPVSPVIEKKEPERPTITIAPVKVGGHGKARKGTVQSGGVVKKTASISTNKEKENPTPSLASTSKKVAPIKFSNKPAVPATSPSTTTPFLTGDTPSKTNSEAGDEDDDELPQDWRPSPEVFAKMTSKEKRQLRNKISARNFRVRRKEYISTLEGDIAERDRLLDHFRTQLGSRESENLALRQEIAALKKALLEGRGGTVNLPPPAPLPEQSAAEALAASSTINAATSSSHPSSPLLTANTLKDLPTTPRMGNRFWGGVGMGGGITPVHTTFVPDISTIVRKGLQENMNPALNAQANLNTTGNGLANKSLPGFDGFADVNPFTMKTLDAYRMHLWGKMAAQQHMHQQSLAHHTQHSSPSGLASNMRPHFFTGTNKANLAPSHTPSPNYGSTLSALLSGKHSTAASSTYPTPPTSPLMPSKSIVSPKEREMQAQREKEQQQAMFAAMASQTILRKLGSAFWDAFTGSSSSSSSSSVPSSASHGHAMWDADKVQRVLEGKAVLRVVDVEPQTPPQTPRLRATTPIVRPMASMASLQDEKRRCASSTMCDLLEESMRSLTLGKKC</sequence>
<protein>
    <recommendedName>
        <fullName evidence="8">BZIP domain-containing protein</fullName>
    </recommendedName>
</protein>
<organism evidence="9 10">
    <name type="scientific">Cyclocybe aegerita</name>
    <name type="common">Black poplar mushroom</name>
    <name type="synonym">Agrocybe aegerita</name>
    <dbReference type="NCBI Taxonomy" id="1973307"/>
    <lineage>
        <taxon>Eukaryota</taxon>
        <taxon>Fungi</taxon>
        <taxon>Dikarya</taxon>
        <taxon>Basidiomycota</taxon>
        <taxon>Agaricomycotina</taxon>
        <taxon>Agaricomycetes</taxon>
        <taxon>Agaricomycetidae</taxon>
        <taxon>Agaricales</taxon>
        <taxon>Agaricineae</taxon>
        <taxon>Bolbitiaceae</taxon>
        <taxon>Cyclocybe</taxon>
    </lineage>
</organism>
<evidence type="ECO:0000256" key="3">
    <source>
        <dbReference type="ARBA" id="ARBA00023015"/>
    </source>
</evidence>
<feature type="compositionally biased region" description="Acidic residues" evidence="7">
    <location>
        <begin position="276"/>
        <end position="285"/>
    </location>
</feature>
<feature type="domain" description="BZIP" evidence="8">
    <location>
        <begin position="303"/>
        <end position="318"/>
    </location>
</feature>
<dbReference type="InterPro" id="IPR046347">
    <property type="entry name" value="bZIP_sf"/>
</dbReference>
<evidence type="ECO:0000313" key="9">
    <source>
        <dbReference type="EMBL" id="CAA7257341.1"/>
    </source>
</evidence>
<feature type="compositionally biased region" description="Polar residues" evidence="7">
    <location>
        <begin position="518"/>
        <end position="535"/>
    </location>
</feature>
<feature type="compositionally biased region" description="Polar residues" evidence="7">
    <location>
        <begin position="43"/>
        <end position="58"/>
    </location>
</feature>
<dbReference type="GO" id="GO:0005634">
    <property type="term" value="C:nucleus"/>
    <property type="evidence" value="ECO:0007669"/>
    <property type="project" value="UniProtKB-SubCell"/>
</dbReference>
<name>A0A8S0W0M4_CYCAE</name>
<feature type="region of interest" description="Disordered" evidence="7">
    <location>
        <begin position="518"/>
        <end position="606"/>
    </location>
</feature>
<feature type="region of interest" description="Disordered" evidence="7">
    <location>
        <begin position="156"/>
        <end position="188"/>
    </location>
</feature>
<comment type="similarity">
    <text evidence="2">Belongs to the bZIP family.</text>
</comment>
<feature type="compositionally biased region" description="Polar residues" evidence="7">
    <location>
        <begin position="544"/>
        <end position="567"/>
    </location>
</feature>
<dbReference type="InterPro" id="IPR004827">
    <property type="entry name" value="bZIP"/>
</dbReference>
<comment type="subcellular location">
    <subcellularLocation>
        <location evidence="1">Nucleus</location>
    </subcellularLocation>
</comment>
<evidence type="ECO:0000259" key="8">
    <source>
        <dbReference type="PROSITE" id="PS00036"/>
    </source>
</evidence>
<dbReference type="SUPFAM" id="SSF57959">
    <property type="entry name" value="Leucine zipper domain"/>
    <property type="match status" value="1"/>
</dbReference>
<dbReference type="PROSITE" id="PS00036">
    <property type="entry name" value="BZIP_BASIC"/>
    <property type="match status" value="1"/>
</dbReference>
<comment type="caution">
    <text evidence="9">The sequence shown here is derived from an EMBL/GenBank/DDBJ whole genome shotgun (WGS) entry which is preliminary data.</text>
</comment>
<dbReference type="CDD" id="cd14810">
    <property type="entry name" value="bZIP_u1"/>
    <property type="match status" value="1"/>
</dbReference>
<keyword evidence="3" id="KW-0805">Transcription regulation</keyword>
<evidence type="ECO:0000256" key="5">
    <source>
        <dbReference type="ARBA" id="ARBA00023163"/>
    </source>
</evidence>
<dbReference type="PANTHER" id="PTHR47416:SF8">
    <property type="entry name" value="BASIC-LEUCINE ZIPPER TRANSCRIPTION FACTOR E-RELATED"/>
    <property type="match status" value="1"/>
</dbReference>
<feature type="compositionally biased region" description="Polar residues" evidence="7">
    <location>
        <begin position="230"/>
        <end position="239"/>
    </location>
</feature>
<feature type="region of interest" description="Disordered" evidence="7">
    <location>
        <begin position="393"/>
        <end position="417"/>
    </location>
</feature>
<evidence type="ECO:0000256" key="2">
    <source>
        <dbReference type="ARBA" id="ARBA00007163"/>
    </source>
</evidence>
<keyword evidence="5" id="KW-0804">Transcription</keyword>
<feature type="compositionally biased region" description="Low complexity" evidence="7">
    <location>
        <begin position="393"/>
        <end position="411"/>
    </location>
</feature>
<feature type="compositionally biased region" description="Low complexity" evidence="7">
    <location>
        <begin position="250"/>
        <end position="262"/>
    </location>
</feature>
<dbReference type="GO" id="GO:0003700">
    <property type="term" value="F:DNA-binding transcription factor activity"/>
    <property type="evidence" value="ECO:0007669"/>
    <property type="project" value="InterPro"/>
</dbReference>
<dbReference type="PANTHER" id="PTHR47416">
    <property type="entry name" value="BASIC-LEUCINE ZIPPER TRANSCRIPTION FACTOR F-RELATED"/>
    <property type="match status" value="1"/>
</dbReference>
<dbReference type="EMBL" id="CACVBS010000001">
    <property type="protein sequence ID" value="CAA7257341.1"/>
    <property type="molecule type" value="Genomic_DNA"/>
</dbReference>
<proteinExistence type="inferred from homology"/>
<dbReference type="SMART" id="SM00338">
    <property type="entry name" value="BRLZ"/>
    <property type="match status" value="1"/>
</dbReference>
<keyword evidence="4" id="KW-0238">DNA-binding</keyword>
<evidence type="ECO:0000256" key="6">
    <source>
        <dbReference type="ARBA" id="ARBA00023242"/>
    </source>
</evidence>
<evidence type="ECO:0000313" key="10">
    <source>
        <dbReference type="Proteomes" id="UP000467700"/>
    </source>
</evidence>
<evidence type="ECO:0000256" key="4">
    <source>
        <dbReference type="ARBA" id="ARBA00023125"/>
    </source>
</evidence>
<dbReference type="OrthoDB" id="5571888at2759"/>
<dbReference type="GO" id="GO:0003677">
    <property type="term" value="F:DNA binding"/>
    <property type="evidence" value="ECO:0007669"/>
    <property type="project" value="UniProtKB-KW"/>
</dbReference>
<gene>
    <name evidence="9" type="ORF">AAE3_LOCUS390</name>
</gene>
<accession>A0A8S0W0M4</accession>
<dbReference type="AlphaFoldDB" id="A0A8S0W0M4"/>
<keyword evidence="10" id="KW-1185">Reference proteome</keyword>
<feature type="region of interest" description="Disordered" evidence="7">
    <location>
        <begin position="200"/>
        <end position="290"/>
    </location>
</feature>
<dbReference type="Proteomes" id="UP000467700">
    <property type="component" value="Unassembled WGS sequence"/>
</dbReference>
<evidence type="ECO:0000256" key="7">
    <source>
        <dbReference type="SAM" id="MobiDB-lite"/>
    </source>
</evidence>
<reference evidence="9 10" key="1">
    <citation type="submission" date="2020-01" db="EMBL/GenBank/DDBJ databases">
        <authorList>
            <person name="Gupta K D."/>
        </authorList>
    </citation>
    <scope>NUCLEOTIDE SEQUENCE [LARGE SCALE GENOMIC DNA]</scope>
</reference>
<keyword evidence="6" id="KW-0539">Nucleus</keyword>
<feature type="region of interest" description="Disordered" evidence="7">
    <location>
        <begin position="43"/>
        <end position="62"/>
    </location>
</feature>